<feature type="domain" description="DUF2341" evidence="1">
    <location>
        <begin position="305"/>
        <end position="394"/>
    </location>
</feature>
<gene>
    <name evidence="2" type="ORF">SBRV1_gp38</name>
</gene>
<evidence type="ECO:0000313" key="2">
    <source>
        <dbReference type="EMBL" id="AZI75927.1"/>
    </source>
</evidence>
<proteinExistence type="predicted"/>
<sequence>MSNLPYPVKFKTPLEYLSLQEWNNFVQNLQFINQYGSAKLLQYYQNGNFQNLNEVFAKTLYVMQLYVNGFIALHNLSAPEAYTFPEFFETMIKTQGIFNAWNTLISKLKSVQIQYPTAKLPYLKSPQVTEIPYNLIYLEKIKKYQFEETLQPYIKTIYQLIPRLIAKISTPVGFAGSQFLFSGSANLQQLIDNYVNPLYYSHVREILIQNLGNNPVQINNSIYLMPGKILKVTVSDLSQLDLYAQSPTLISLGVSFTKIPVQAYAITITNTQSNPTPSPFQQLLQLDLSNIISSASQLLNLQFCLDLNCNTPLYAWIENNSNLSNVYIWINLPVSIPANSSITIYMFVRNSIQYPYTGINPILTSTYAQYDNGENVFQFYDNFAGTSLNTNKWNYEGYISVNNGLTISTNPNSSAQCSENDIYSKNTFSNPIIVDAYGELNSPNSSGQTSCVMGGVGFSNGNLAGTPAMTNGWAQDSVNNFGLTIWNGSVYFYANSPSPSQSEYVIFSLAFINSTQTIAYINYQQSAESTVTTTSNPLNIVIGFQNNNFISNNYNWIRVRAYPPNGVMPSNSQPQLTIVYIT</sequence>
<dbReference type="Proteomes" id="UP000277970">
    <property type="component" value="Segment"/>
</dbReference>
<organism evidence="2">
    <name type="scientific">Sulfolobales Beppu rod-shaped virus 1</name>
    <dbReference type="NCBI Taxonomy" id="2493121"/>
    <lineage>
        <taxon>Viruses</taxon>
        <taxon>Adnaviria</taxon>
        <taxon>Zilligvirae</taxon>
        <taxon>Taleaviricota</taxon>
        <taxon>Tokiviricetes</taxon>
        <taxon>Ligamenvirales</taxon>
        <taxon>Rudiviridae</taxon>
        <taxon>Japarudivirus</taxon>
        <taxon>Japarudivirus beppuense</taxon>
        <taxon>Japarudivirus SBRV1</taxon>
    </lineage>
</organism>
<evidence type="ECO:0000313" key="3">
    <source>
        <dbReference type="Proteomes" id="UP000277970"/>
    </source>
</evidence>
<dbReference type="EMBL" id="MK064565">
    <property type="protein sequence ID" value="AZI75927.1"/>
    <property type="molecule type" value="Genomic_DNA"/>
</dbReference>
<dbReference type="Pfam" id="PF10102">
    <property type="entry name" value="DUF2341"/>
    <property type="match status" value="1"/>
</dbReference>
<evidence type="ECO:0000259" key="1">
    <source>
        <dbReference type="Pfam" id="PF10102"/>
    </source>
</evidence>
<reference evidence="2" key="1">
    <citation type="journal article" date="2018" name="Environ. Microbiol.">
        <title>New archaeal viruses discovered by metagenomic analysis of viral communities in enrichment cultures.</title>
        <authorList>
            <person name="Liu Y."/>
            <person name="Brandt D."/>
            <person name="Ishino S."/>
            <person name="Ishino Y."/>
            <person name="Koonin E.V."/>
            <person name="Kalinowski J."/>
            <person name="Krupovic M."/>
            <person name="Prangishvili D."/>
        </authorList>
    </citation>
    <scope>NUCLEOTIDE SEQUENCE [LARGE SCALE GENOMIC DNA]</scope>
</reference>
<protein>
    <recommendedName>
        <fullName evidence="1">DUF2341 domain-containing protein</fullName>
    </recommendedName>
</protein>
<name>A0A3Q8Q3Y8_9VIRU</name>
<keyword evidence="3" id="KW-1185">Reference proteome</keyword>
<accession>A0A3Q8Q3Y8</accession>
<dbReference type="InterPro" id="IPR018765">
    <property type="entry name" value="DUF2341"/>
</dbReference>